<protein>
    <submittedName>
        <fullName evidence="1">YncE family protein</fullName>
    </submittedName>
</protein>
<reference evidence="1" key="1">
    <citation type="submission" date="2022-05" db="EMBL/GenBank/DDBJ databases">
        <title>Comparative Genomics of Spacecraft Associated Microbes.</title>
        <authorList>
            <person name="Tran M.T."/>
            <person name="Wright A."/>
            <person name="Seuylemezian A."/>
            <person name="Eisen J."/>
            <person name="Coil D."/>
        </authorList>
    </citation>
    <scope>NUCLEOTIDE SEQUENCE</scope>
    <source>
        <strain evidence="1">214.1.1</strain>
    </source>
</reference>
<comment type="caution">
    <text evidence="1">The sequence shown here is derived from an EMBL/GenBank/DDBJ whole genome shotgun (WGS) entry which is preliminary data.</text>
</comment>
<dbReference type="InterPro" id="IPR015943">
    <property type="entry name" value="WD40/YVTN_repeat-like_dom_sf"/>
</dbReference>
<accession>A0A9X2DTW3</accession>
<evidence type="ECO:0000313" key="1">
    <source>
        <dbReference type="EMBL" id="MCM3716342.1"/>
    </source>
</evidence>
<dbReference type="InterPro" id="IPR051200">
    <property type="entry name" value="Host-pathogen_enzymatic-act"/>
</dbReference>
<dbReference type="PANTHER" id="PTHR47197:SF3">
    <property type="entry name" value="DIHYDRO-HEME D1 DEHYDROGENASE"/>
    <property type="match status" value="1"/>
</dbReference>
<dbReference type="PROSITE" id="PS51257">
    <property type="entry name" value="PROKAR_LIPOPROTEIN"/>
    <property type="match status" value="1"/>
</dbReference>
<name>A0A9X2DTW3_9BACI</name>
<organism evidence="1 2">
    <name type="scientific">Halalkalibacter oceani</name>
    <dbReference type="NCBI Taxonomy" id="1653776"/>
    <lineage>
        <taxon>Bacteria</taxon>
        <taxon>Bacillati</taxon>
        <taxon>Bacillota</taxon>
        <taxon>Bacilli</taxon>
        <taxon>Bacillales</taxon>
        <taxon>Bacillaceae</taxon>
        <taxon>Halalkalibacter</taxon>
    </lineage>
</organism>
<dbReference type="NCBIfam" id="TIGR02276">
    <property type="entry name" value="beta_rpt_yvtn"/>
    <property type="match status" value="1"/>
</dbReference>
<dbReference type="InterPro" id="IPR011048">
    <property type="entry name" value="Haem_d1_sf"/>
</dbReference>
<dbReference type="PANTHER" id="PTHR47197">
    <property type="entry name" value="PROTEIN NIRF"/>
    <property type="match status" value="1"/>
</dbReference>
<dbReference type="Gene3D" id="2.130.10.10">
    <property type="entry name" value="YVTN repeat-like/Quinoprotein amine dehydrogenase"/>
    <property type="match status" value="2"/>
</dbReference>
<gene>
    <name evidence="1" type="ORF">M3202_20050</name>
</gene>
<dbReference type="EMBL" id="JAMBOL010000035">
    <property type="protein sequence ID" value="MCM3716342.1"/>
    <property type="molecule type" value="Genomic_DNA"/>
</dbReference>
<dbReference type="Proteomes" id="UP001139179">
    <property type="component" value="Unassembled WGS sequence"/>
</dbReference>
<dbReference type="AlphaFoldDB" id="A0A9X2DTW3"/>
<sequence length="323" mass="35483">MKHILSALLAACLLTVGGCSEQHFTEPPSDKPLTILSHAKEPTLTFLDENWQVAVTANSRAVLTDMIRTGDRQLIATSQEETSLFLFDLAEGKSRPLLELNEGLTALAFSAEDEQLYVSDIINDQVHIIDYHKNEQLGSIDVGEAPTDLHLASDGTLYVLNERSHTVTVIDSATAEVLRTFSVMERPVGLLEDGRQLWIGGHGPFGELNNRIIAYDKETGQPLQEITVGLMPVAFFKQPDTSYLYVLCHGDHSLYKIDTTENEVVDRLEVGHNPNGMAGNRSTIVVTSLDSDTVSVIDLATFSLIHEEPVAPGPYTIVLEESE</sequence>
<dbReference type="SUPFAM" id="SSF51004">
    <property type="entry name" value="C-terminal (heme d1) domain of cytochrome cd1-nitrite reductase"/>
    <property type="match status" value="1"/>
</dbReference>
<evidence type="ECO:0000313" key="2">
    <source>
        <dbReference type="Proteomes" id="UP001139179"/>
    </source>
</evidence>
<dbReference type="RefSeq" id="WP_251193905.1">
    <property type="nucleotide sequence ID" value="NZ_JAMBOL010000035.1"/>
</dbReference>
<proteinExistence type="predicted"/>
<keyword evidence="2" id="KW-1185">Reference proteome</keyword>
<dbReference type="InterPro" id="IPR011964">
    <property type="entry name" value="YVTN_b-propeller_repeat"/>
</dbReference>